<dbReference type="InterPro" id="IPR011545">
    <property type="entry name" value="DEAD/DEAH_box_helicase_dom"/>
</dbReference>
<dbReference type="InterPro" id="IPR059023">
    <property type="entry name" value="RNA_hel_CTD"/>
</dbReference>
<evidence type="ECO:0000313" key="12">
    <source>
        <dbReference type="EMBL" id="OAY40763.1"/>
    </source>
</evidence>
<dbReference type="Gramene" id="Manes.09G046500.4.v8.1">
    <property type="protein sequence ID" value="Manes.09G046500.4.v8.1.CDS"/>
    <property type="gene ID" value="Manes.09G046500.v8.1"/>
</dbReference>
<dbReference type="GO" id="GO:0003723">
    <property type="term" value="F:RNA binding"/>
    <property type="evidence" value="ECO:0000318"/>
    <property type="project" value="GO_Central"/>
</dbReference>
<dbReference type="GO" id="GO:0003724">
    <property type="term" value="F:RNA helicase activity"/>
    <property type="evidence" value="ECO:0007669"/>
    <property type="project" value="UniProtKB-EC"/>
</dbReference>
<comment type="catalytic activity">
    <reaction evidence="7">
        <text>ATP + H2O = ADP + phosphate + H(+)</text>
        <dbReference type="Rhea" id="RHEA:13065"/>
        <dbReference type="ChEBI" id="CHEBI:15377"/>
        <dbReference type="ChEBI" id="CHEBI:15378"/>
        <dbReference type="ChEBI" id="CHEBI:30616"/>
        <dbReference type="ChEBI" id="CHEBI:43474"/>
        <dbReference type="ChEBI" id="CHEBI:456216"/>
        <dbReference type="EC" id="3.6.4.13"/>
    </reaction>
</comment>
<feature type="region of interest" description="Disordered" evidence="9">
    <location>
        <begin position="47"/>
        <end position="88"/>
    </location>
</feature>
<dbReference type="Gramene" id="Manes.09G046500.5.v8.1">
    <property type="protein sequence ID" value="Manes.09G046500.5.v8.1.CDS"/>
    <property type="gene ID" value="Manes.09G046500.v8.1"/>
</dbReference>
<dbReference type="Pfam" id="PF26026">
    <property type="entry name" value="RNA_hel_CTD"/>
    <property type="match status" value="1"/>
</dbReference>
<dbReference type="Pfam" id="PF21010">
    <property type="entry name" value="HA2_C"/>
    <property type="match status" value="1"/>
</dbReference>
<dbReference type="PROSITE" id="PS00690">
    <property type="entry name" value="DEAH_ATP_HELICASE"/>
    <property type="match status" value="1"/>
</dbReference>
<dbReference type="PANTHER" id="PTHR18934">
    <property type="entry name" value="ATP-DEPENDENT RNA HELICASE"/>
    <property type="match status" value="1"/>
</dbReference>
<dbReference type="InterPro" id="IPR001650">
    <property type="entry name" value="Helicase_C-like"/>
</dbReference>
<protein>
    <recommendedName>
        <fullName evidence="1">RNA helicase</fullName>
        <ecNumber evidence="1">3.6.4.13</ecNumber>
    </recommendedName>
</protein>
<evidence type="ECO:0000256" key="6">
    <source>
        <dbReference type="ARBA" id="ARBA00022884"/>
    </source>
</evidence>
<dbReference type="SMART" id="SM00847">
    <property type="entry name" value="HA2"/>
    <property type="match status" value="1"/>
</dbReference>
<dbReference type="EC" id="3.6.4.13" evidence="1"/>
<dbReference type="GO" id="GO:0004386">
    <property type="term" value="F:helicase activity"/>
    <property type="evidence" value="ECO:0000318"/>
    <property type="project" value="GO_Central"/>
</dbReference>
<feature type="compositionally biased region" description="Basic and acidic residues" evidence="9">
    <location>
        <begin position="181"/>
        <end position="198"/>
    </location>
</feature>
<dbReference type="Gramene" id="Manes.09G046500.7.v8.1">
    <property type="protein sequence ID" value="Manes.09G046500.7.v8.1.CDS"/>
    <property type="gene ID" value="Manes.09G046500.v8.1"/>
</dbReference>
<evidence type="ECO:0000313" key="13">
    <source>
        <dbReference type="Proteomes" id="UP000091857"/>
    </source>
</evidence>
<dbReference type="STRING" id="3983.A0A2C9V7Y4"/>
<dbReference type="GO" id="GO:0005524">
    <property type="term" value="F:ATP binding"/>
    <property type="evidence" value="ECO:0007669"/>
    <property type="project" value="UniProtKB-KW"/>
</dbReference>
<dbReference type="InterPro" id="IPR027417">
    <property type="entry name" value="P-loop_NTPase"/>
</dbReference>
<evidence type="ECO:0000256" key="8">
    <source>
        <dbReference type="ARBA" id="ARBA00060772"/>
    </source>
</evidence>
<gene>
    <name evidence="12" type="ORF">MANES_09G046500v8</name>
</gene>
<keyword evidence="6" id="KW-0694">RNA-binding</keyword>
<name>A0A2C9V7Y4_MANES</name>
<evidence type="ECO:0000256" key="4">
    <source>
        <dbReference type="ARBA" id="ARBA00022806"/>
    </source>
</evidence>
<dbReference type="GO" id="GO:0005634">
    <property type="term" value="C:nucleus"/>
    <property type="evidence" value="ECO:0000318"/>
    <property type="project" value="GO_Central"/>
</dbReference>
<dbReference type="SMART" id="SM00490">
    <property type="entry name" value="HELICc"/>
    <property type="match status" value="1"/>
</dbReference>
<sequence length="1042" mass="116131">MSLRLLRSNSFFTLTSNSKTLQQPLAAPISGSKILSSRLQISTIAMSRRPNFQGGRRGGRGSSSSVPGRGGGGRGGRGGGGGGRGEQRWWDPVWRAERLRQKAAEMEVLDENEWWDKMENMKNGGDEEMIIKRNYSRADQQTLSDMAYQLGLYFHAYNKGKTLVVSKVPLPDYRADLDERHGSTQKEIQMSRETERRVGNLLSSSQRAAPAIDSAASGQGDRQPSNGLKITKPVSTLESSSAKEKLSIELKQRQDKLMASNSVKELQSFRKKLPAYKVKGEFLNAVSENQVLVISGETGCGKTTQLPQYILEEEIARLCGAHCSIICTQPRRISAISVAARISSERGENLGETVGYQIRLEAKRSDQTRLLFCTTGVLLRQLVQDPDLTGVSHLLVDEIHERGMNEDFLLIILRDLLPRRPDLRLILMSATINANLFSKYFGNAQIIHIPGLTFPVTELFLEDILEKSRYKIQSEAGSFQGNSRRRKREQDSKKDPLTELFEDVDISSEYKNYSASTRLSLEAWSGSLLDLGLVEATVEFICRHEGDGAILVFLTGWDEISKLLDRIKGNKLLGDPSKFSVLPLHGSMPTINQREIFDRPPPNKRKIVLATNIAESSITIDDVVYVVDCGKAKETSYDALNKLACLLPSWISKASAHQRRGRAGRVQPGVCYRLYPKIIHNAMLQYQLPEILRTPLQELCLHIKSLQLGTVGSFLAKALQPPDPLSVQNAIELLKTIGALDDNEELTPLGRHLCTLPLDPNIGKMLLLGSIFQCLNPALTIAAALAHRDPFVLPIDRKNEADAAKRSFAGDSCSDHIALVKAFEGYKEAKHNRNERAFCWENFLSPITLQMMEDMREQFLTLLADIGFVDISRGARAYNQYSHDLEMVSAILCAGLYPNVVQCKRRGKRTAFYTKEVGKVDIHPASVNAGVHLFPLPYMVYSEKVKTTSIYIRDSTNISDYALLLFGGSLFPSNNGEGIEMLGGYLHFSASKSVLELIKKLRAELDKLLWRKIEDPSLDISMEGKGVVSAVVELLHSYNLRF</sequence>
<evidence type="ECO:0000256" key="5">
    <source>
        <dbReference type="ARBA" id="ARBA00022840"/>
    </source>
</evidence>
<dbReference type="Pfam" id="PF00271">
    <property type="entry name" value="Helicase_C"/>
    <property type="match status" value="1"/>
</dbReference>
<evidence type="ECO:0000259" key="10">
    <source>
        <dbReference type="PROSITE" id="PS51192"/>
    </source>
</evidence>
<evidence type="ECO:0000259" key="11">
    <source>
        <dbReference type="PROSITE" id="PS51194"/>
    </source>
</evidence>
<comment type="similarity">
    <text evidence="8">Belongs to the DExH box helicase family.</text>
</comment>
<keyword evidence="5" id="KW-0067">ATP-binding</keyword>
<dbReference type="Gene3D" id="1.20.120.1080">
    <property type="match status" value="1"/>
</dbReference>
<dbReference type="InterPro" id="IPR011709">
    <property type="entry name" value="DEAD-box_helicase_OB_fold"/>
</dbReference>
<evidence type="ECO:0000256" key="9">
    <source>
        <dbReference type="SAM" id="MobiDB-lite"/>
    </source>
</evidence>
<dbReference type="OrthoDB" id="5600252at2759"/>
<dbReference type="InterPro" id="IPR048333">
    <property type="entry name" value="HA2_WH"/>
</dbReference>
<evidence type="ECO:0000256" key="7">
    <source>
        <dbReference type="ARBA" id="ARBA00047984"/>
    </source>
</evidence>
<dbReference type="InterPro" id="IPR002464">
    <property type="entry name" value="DNA/RNA_helicase_DEAH_CS"/>
</dbReference>
<dbReference type="SMART" id="SM00487">
    <property type="entry name" value="DEXDc"/>
    <property type="match status" value="1"/>
</dbReference>
<keyword evidence="4" id="KW-0347">Helicase</keyword>
<evidence type="ECO:0000256" key="2">
    <source>
        <dbReference type="ARBA" id="ARBA00022741"/>
    </source>
</evidence>
<keyword evidence="13" id="KW-1185">Reference proteome</keyword>
<dbReference type="CDD" id="cd18791">
    <property type="entry name" value="SF2_C_RHA"/>
    <property type="match status" value="1"/>
</dbReference>
<dbReference type="PANTHER" id="PTHR18934:SF237">
    <property type="entry name" value="ATP-DEPENDENT DNA_RNA HELICASE DHX36"/>
    <property type="match status" value="1"/>
</dbReference>
<feature type="compositionally biased region" description="Polar residues" evidence="9">
    <location>
        <begin position="216"/>
        <end position="232"/>
    </location>
</feature>
<organism evidence="12 13">
    <name type="scientific">Manihot esculenta</name>
    <name type="common">Cassava</name>
    <name type="synonym">Jatropha manihot</name>
    <dbReference type="NCBI Taxonomy" id="3983"/>
    <lineage>
        <taxon>Eukaryota</taxon>
        <taxon>Viridiplantae</taxon>
        <taxon>Streptophyta</taxon>
        <taxon>Embryophyta</taxon>
        <taxon>Tracheophyta</taxon>
        <taxon>Spermatophyta</taxon>
        <taxon>Magnoliopsida</taxon>
        <taxon>eudicotyledons</taxon>
        <taxon>Gunneridae</taxon>
        <taxon>Pentapetalae</taxon>
        <taxon>rosids</taxon>
        <taxon>fabids</taxon>
        <taxon>Malpighiales</taxon>
        <taxon>Euphorbiaceae</taxon>
        <taxon>Crotonoideae</taxon>
        <taxon>Manihoteae</taxon>
        <taxon>Manihot</taxon>
    </lineage>
</organism>
<dbReference type="OMA" id="WLQSDKH"/>
<dbReference type="InterPro" id="IPR007502">
    <property type="entry name" value="Helicase-assoc_dom"/>
</dbReference>
<keyword evidence="3" id="KW-0378">Hydrolase</keyword>
<feature type="region of interest" description="Disordered" evidence="9">
    <location>
        <begin position="181"/>
        <end position="232"/>
    </location>
</feature>
<dbReference type="PROSITE" id="PS51194">
    <property type="entry name" value="HELICASE_CTER"/>
    <property type="match status" value="1"/>
</dbReference>
<evidence type="ECO:0000256" key="3">
    <source>
        <dbReference type="ARBA" id="ARBA00022801"/>
    </source>
</evidence>
<dbReference type="AlphaFoldDB" id="A0A2C9V7Y4"/>
<feature type="compositionally biased region" description="Gly residues" evidence="9">
    <location>
        <begin position="68"/>
        <end position="84"/>
    </location>
</feature>
<dbReference type="InterPro" id="IPR014001">
    <property type="entry name" value="Helicase_ATP-bd"/>
</dbReference>
<dbReference type="GO" id="GO:0016787">
    <property type="term" value="F:hydrolase activity"/>
    <property type="evidence" value="ECO:0007669"/>
    <property type="project" value="UniProtKB-KW"/>
</dbReference>
<feature type="domain" description="Helicase ATP-binding" evidence="10">
    <location>
        <begin position="283"/>
        <end position="450"/>
    </location>
</feature>
<evidence type="ECO:0000256" key="1">
    <source>
        <dbReference type="ARBA" id="ARBA00012552"/>
    </source>
</evidence>
<dbReference type="FunFam" id="3.40.50.300:FF:000526">
    <property type="entry name" value="DExH-box ATP-dependent RNA helicase DExH3"/>
    <property type="match status" value="1"/>
</dbReference>
<dbReference type="SUPFAM" id="SSF52540">
    <property type="entry name" value="P-loop containing nucleoside triphosphate hydrolases"/>
    <property type="match status" value="1"/>
</dbReference>
<dbReference type="Gramene" id="Manes.09G046500.6.v8.1">
    <property type="protein sequence ID" value="Manes.09G046500.6.v8.1.CDS"/>
    <property type="gene ID" value="Manes.09G046500.v8.1"/>
</dbReference>
<dbReference type="Pfam" id="PF04408">
    <property type="entry name" value="WHD_HA2"/>
    <property type="match status" value="1"/>
</dbReference>
<accession>A0A2C9V7Y4</accession>
<feature type="domain" description="Helicase C-terminal" evidence="11">
    <location>
        <begin position="533"/>
        <end position="707"/>
    </location>
</feature>
<dbReference type="EMBL" id="CM004395">
    <property type="protein sequence ID" value="OAY40763.1"/>
    <property type="molecule type" value="Genomic_DNA"/>
</dbReference>
<dbReference type="CDD" id="cd17917">
    <property type="entry name" value="DEXHc_RHA-like"/>
    <property type="match status" value="1"/>
</dbReference>
<dbReference type="Proteomes" id="UP000091857">
    <property type="component" value="Chromosome 9"/>
</dbReference>
<dbReference type="Pfam" id="PF00270">
    <property type="entry name" value="DEAD"/>
    <property type="match status" value="1"/>
</dbReference>
<dbReference type="PROSITE" id="PS51192">
    <property type="entry name" value="HELICASE_ATP_BIND_1"/>
    <property type="match status" value="1"/>
</dbReference>
<dbReference type="Gene3D" id="3.40.50.300">
    <property type="entry name" value="P-loop containing nucleotide triphosphate hydrolases"/>
    <property type="match status" value="2"/>
</dbReference>
<dbReference type="Pfam" id="PF07717">
    <property type="entry name" value="OB_NTP_bind"/>
    <property type="match status" value="1"/>
</dbReference>
<dbReference type="FunFam" id="3.40.50.300:FF:000931">
    <property type="entry name" value="DExH-box ATP-dependent RNA helicase DExH1"/>
    <property type="match status" value="1"/>
</dbReference>
<reference evidence="13" key="1">
    <citation type="journal article" date="2016" name="Nat. Biotechnol.">
        <title>Sequencing wild and cultivated cassava and related species reveals extensive interspecific hybridization and genetic diversity.</title>
        <authorList>
            <person name="Bredeson J.V."/>
            <person name="Lyons J.B."/>
            <person name="Prochnik S.E."/>
            <person name="Wu G.A."/>
            <person name="Ha C.M."/>
            <person name="Edsinger-Gonzales E."/>
            <person name="Grimwood J."/>
            <person name="Schmutz J."/>
            <person name="Rabbi I.Y."/>
            <person name="Egesi C."/>
            <person name="Nauluvula P."/>
            <person name="Lebot V."/>
            <person name="Ndunguru J."/>
            <person name="Mkamilo G."/>
            <person name="Bart R.S."/>
            <person name="Setter T.L."/>
            <person name="Gleadow R.M."/>
            <person name="Kulakow P."/>
            <person name="Ferguson M.E."/>
            <person name="Rounsley S."/>
            <person name="Rokhsar D.S."/>
        </authorList>
    </citation>
    <scope>NUCLEOTIDE SEQUENCE [LARGE SCALE GENOMIC DNA]</scope>
    <source>
        <strain evidence="13">cv. AM560-2</strain>
    </source>
</reference>
<comment type="caution">
    <text evidence="12">The sequence shown here is derived from an EMBL/GenBank/DDBJ whole genome shotgun (WGS) entry which is preliminary data.</text>
</comment>
<keyword evidence="2" id="KW-0547">Nucleotide-binding</keyword>
<dbReference type="FunFam" id="1.20.120.1080:FF:000002">
    <property type="entry name" value="Putative ATP-dependent RNA helicase DHX36"/>
    <property type="match status" value="1"/>
</dbReference>
<proteinExistence type="inferred from homology"/>